<evidence type="ECO:0000256" key="9">
    <source>
        <dbReference type="SAM" id="Phobius"/>
    </source>
</evidence>
<dbReference type="Pfam" id="PF05957">
    <property type="entry name" value="DUF883"/>
    <property type="match status" value="1"/>
</dbReference>
<feature type="domain" description="DUF883" evidence="10">
    <location>
        <begin position="12"/>
        <end position="63"/>
    </location>
</feature>
<name>A0A356LFD9_9BURK</name>
<dbReference type="PANTHER" id="PTHR35893:SF3">
    <property type="entry name" value="INNER MEMBRANE PROTEIN"/>
    <property type="match status" value="1"/>
</dbReference>
<reference evidence="12 13" key="1">
    <citation type="journal article" date="2018" name="Nat. Biotechnol.">
        <title>A standardized bacterial taxonomy based on genome phylogeny substantially revises the tree of life.</title>
        <authorList>
            <person name="Parks D.H."/>
            <person name="Chuvochina M."/>
            <person name="Waite D.W."/>
            <person name="Rinke C."/>
            <person name="Skarshewski A."/>
            <person name="Chaumeil P.A."/>
            <person name="Hugenholtz P."/>
        </authorList>
    </citation>
    <scope>NUCLEOTIDE SEQUENCE [LARGE SCALE GENOMIC DNA]</scope>
    <source>
        <strain evidence="12">UBA10707</strain>
    </source>
</reference>
<evidence type="ECO:0000313" key="13">
    <source>
        <dbReference type="Proteomes" id="UP000264036"/>
    </source>
</evidence>
<dbReference type="EMBL" id="DOEK01000016">
    <property type="protein sequence ID" value="HBP29205.1"/>
    <property type="molecule type" value="Genomic_DNA"/>
</dbReference>
<dbReference type="Proteomes" id="UP000264036">
    <property type="component" value="Unassembled WGS sequence"/>
</dbReference>
<feature type="domain" description="DUF883" evidence="11">
    <location>
        <begin position="76"/>
        <end position="105"/>
    </location>
</feature>
<keyword evidence="8" id="KW-0175">Coiled coil</keyword>
<evidence type="ECO:0000256" key="7">
    <source>
        <dbReference type="ARBA" id="ARBA00023136"/>
    </source>
</evidence>
<sequence>MASKSSLEQSQEQLLNNLRASIAEAEGMLKEASEIGGDKASELRDRAVNALNKATGSFKDVQERAVEQSKQAVKVTDDYVHDNPWRTVGFAALAGILLGVIIGRK</sequence>
<evidence type="ECO:0000256" key="2">
    <source>
        <dbReference type="ARBA" id="ARBA00010423"/>
    </source>
</evidence>
<evidence type="ECO:0000256" key="6">
    <source>
        <dbReference type="ARBA" id="ARBA00022989"/>
    </source>
</evidence>
<dbReference type="AlphaFoldDB" id="A0A356LFD9"/>
<keyword evidence="3" id="KW-1003">Cell membrane</keyword>
<dbReference type="GO" id="GO:0005886">
    <property type="term" value="C:plasma membrane"/>
    <property type="evidence" value="ECO:0007669"/>
    <property type="project" value="UniProtKB-SubCell"/>
</dbReference>
<keyword evidence="7 9" id="KW-0472">Membrane</keyword>
<dbReference type="InterPro" id="IPR010279">
    <property type="entry name" value="YqjD/ElaB"/>
</dbReference>
<evidence type="ECO:0000313" key="12">
    <source>
        <dbReference type="EMBL" id="HBP29205.1"/>
    </source>
</evidence>
<accession>A0A356LFD9</accession>
<evidence type="ECO:0000259" key="10">
    <source>
        <dbReference type="Pfam" id="PF05957"/>
    </source>
</evidence>
<protein>
    <submittedName>
        <fullName evidence="12">DUF883 domain-containing protein</fullName>
    </submittedName>
</protein>
<dbReference type="InterPro" id="IPR043605">
    <property type="entry name" value="DUF883_C"/>
</dbReference>
<feature type="coiled-coil region" evidence="8">
    <location>
        <begin position="8"/>
        <end position="35"/>
    </location>
</feature>
<comment type="similarity">
    <text evidence="2">Belongs to the ElaB/YgaM/YqjD family.</text>
</comment>
<evidence type="ECO:0000256" key="4">
    <source>
        <dbReference type="ARBA" id="ARBA00022519"/>
    </source>
</evidence>
<evidence type="ECO:0000256" key="1">
    <source>
        <dbReference type="ARBA" id="ARBA00004377"/>
    </source>
</evidence>
<evidence type="ECO:0000256" key="3">
    <source>
        <dbReference type="ARBA" id="ARBA00022475"/>
    </source>
</evidence>
<organism evidence="12 13">
    <name type="scientific">Advenella kashmirensis</name>
    <dbReference type="NCBI Taxonomy" id="310575"/>
    <lineage>
        <taxon>Bacteria</taxon>
        <taxon>Pseudomonadati</taxon>
        <taxon>Pseudomonadota</taxon>
        <taxon>Betaproteobacteria</taxon>
        <taxon>Burkholderiales</taxon>
        <taxon>Alcaligenaceae</taxon>
    </lineage>
</organism>
<evidence type="ECO:0000256" key="8">
    <source>
        <dbReference type="SAM" id="Coils"/>
    </source>
</evidence>
<gene>
    <name evidence="12" type="ORF">DD666_07295</name>
</gene>
<dbReference type="GO" id="GO:0043022">
    <property type="term" value="F:ribosome binding"/>
    <property type="evidence" value="ECO:0007669"/>
    <property type="project" value="InterPro"/>
</dbReference>
<keyword evidence="6 9" id="KW-1133">Transmembrane helix</keyword>
<evidence type="ECO:0000259" key="11">
    <source>
        <dbReference type="Pfam" id="PF19029"/>
    </source>
</evidence>
<dbReference type="InterPro" id="IPR043604">
    <property type="entry name" value="DUF883_N"/>
</dbReference>
<keyword evidence="5 9" id="KW-0812">Transmembrane</keyword>
<dbReference type="PANTHER" id="PTHR35893">
    <property type="entry name" value="INNER MEMBRANE PROTEIN-RELATED"/>
    <property type="match status" value="1"/>
</dbReference>
<feature type="transmembrane region" description="Helical" evidence="9">
    <location>
        <begin position="85"/>
        <end position="103"/>
    </location>
</feature>
<comment type="subcellular location">
    <subcellularLocation>
        <location evidence="1">Cell inner membrane</location>
        <topology evidence="1">Single-pass membrane protein</topology>
    </subcellularLocation>
</comment>
<dbReference type="Pfam" id="PF19029">
    <property type="entry name" value="DUF883_C"/>
    <property type="match status" value="1"/>
</dbReference>
<evidence type="ECO:0000256" key="5">
    <source>
        <dbReference type="ARBA" id="ARBA00022692"/>
    </source>
</evidence>
<keyword evidence="4" id="KW-0997">Cell inner membrane</keyword>
<proteinExistence type="inferred from homology"/>
<comment type="caution">
    <text evidence="12">The sequence shown here is derived from an EMBL/GenBank/DDBJ whole genome shotgun (WGS) entry which is preliminary data.</text>
</comment>